<evidence type="ECO:0000259" key="9">
    <source>
        <dbReference type="PROSITE" id="PS51724"/>
    </source>
</evidence>
<name>A0ABQ5UWA8_9HYPH</name>
<dbReference type="Pfam" id="PF00768">
    <property type="entry name" value="Peptidase_S11"/>
    <property type="match status" value="1"/>
</dbReference>
<keyword evidence="3" id="KW-0378">Hydrolase</keyword>
<keyword evidence="5" id="KW-0573">Peptidoglycan synthesis</keyword>
<dbReference type="Proteomes" id="UP001161405">
    <property type="component" value="Unassembled WGS sequence"/>
</dbReference>
<dbReference type="InterPro" id="IPR036680">
    <property type="entry name" value="SPOR-like_sf"/>
</dbReference>
<dbReference type="InterPro" id="IPR007730">
    <property type="entry name" value="SPOR-like_dom"/>
</dbReference>
<dbReference type="Pfam" id="PF05036">
    <property type="entry name" value="SPOR"/>
    <property type="match status" value="1"/>
</dbReference>
<keyword evidence="11" id="KW-1185">Reference proteome</keyword>
<dbReference type="GO" id="GO:0004180">
    <property type="term" value="F:carboxypeptidase activity"/>
    <property type="evidence" value="ECO:0007669"/>
    <property type="project" value="UniProtKB-KW"/>
</dbReference>
<reference evidence="10" key="1">
    <citation type="journal article" date="2014" name="Int. J. Syst. Evol. Microbiol.">
        <title>Complete genome of a new Firmicutes species belonging to the dominant human colonic microbiota ('Ruminococcus bicirculans') reveals two chromosomes and a selective capacity to utilize plant glucans.</title>
        <authorList>
            <consortium name="NISC Comparative Sequencing Program"/>
            <person name="Wegmann U."/>
            <person name="Louis P."/>
            <person name="Goesmann A."/>
            <person name="Henrissat B."/>
            <person name="Duncan S.H."/>
            <person name="Flint H.J."/>
        </authorList>
    </citation>
    <scope>NUCLEOTIDE SEQUENCE</scope>
    <source>
        <strain evidence="10">NBRC 107169</strain>
    </source>
</reference>
<dbReference type="Gene3D" id="3.30.70.1070">
    <property type="entry name" value="Sporulation related repeat"/>
    <property type="match status" value="1"/>
</dbReference>
<feature type="region of interest" description="Disordered" evidence="8">
    <location>
        <begin position="416"/>
        <end position="453"/>
    </location>
</feature>
<dbReference type="Gene3D" id="3.40.710.10">
    <property type="entry name" value="DD-peptidase/beta-lactamase superfamily"/>
    <property type="match status" value="1"/>
</dbReference>
<keyword evidence="10" id="KW-0121">Carboxypeptidase</keyword>
<dbReference type="SUPFAM" id="SSF110997">
    <property type="entry name" value="Sporulation related repeat"/>
    <property type="match status" value="1"/>
</dbReference>
<comment type="similarity">
    <text evidence="1 7">Belongs to the peptidase S11 family.</text>
</comment>
<keyword evidence="10" id="KW-0645">Protease</keyword>
<feature type="domain" description="SPOR" evidence="9">
    <location>
        <begin position="453"/>
        <end position="536"/>
    </location>
</feature>
<dbReference type="InterPro" id="IPR012338">
    <property type="entry name" value="Beta-lactam/transpept-like"/>
</dbReference>
<evidence type="ECO:0000256" key="2">
    <source>
        <dbReference type="ARBA" id="ARBA00022729"/>
    </source>
</evidence>
<evidence type="ECO:0000256" key="5">
    <source>
        <dbReference type="ARBA" id="ARBA00022984"/>
    </source>
</evidence>
<gene>
    <name evidence="10" type="ORF">GCM10007879_28840</name>
</gene>
<proteinExistence type="inferred from homology"/>
<comment type="caution">
    <text evidence="10">The sequence shown here is derived from an EMBL/GenBank/DDBJ whole genome shotgun (WGS) entry which is preliminary data.</text>
</comment>
<dbReference type="PRINTS" id="PR00725">
    <property type="entry name" value="DADACBPTASE1"/>
</dbReference>
<evidence type="ECO:0000256" key="4">
    <source>
        <dbReference type="ARBA" id="ARBA00022960"/>
    </source>
</evidence>
<keyword evidence="2" id="KW-0732">Signal</keyword>
<evidence type="ECO:0000256" key="8">
    <source>
        <dbReference type="SAM" id="MobiDB-lite"/>
    </source>
</evidence>
<sequence>MDFLSDLLNRRRAFTSILASIVLVMTTVLAPMPAQAANLRKYAGIVVDAKTGKTLYSYGADSKRYPASVTKVMTLYIVFEELAAGRLKLSSKLTVSKYAASAEPSKLYLKPGTSITVSDAIQALVTKSANDVARVVAENISGSVPKFADRMTKTARGLGMSRTTYKNPSGLPNSAQITTVRDQARLGMAIFQHFPQYFKYFKTRSFRYRGNAYGNHNRLLGNVRGVDGIKTGYTRASGFNLLTSARHGNRHIIVAGFGFDSGGSRNTKVTQLVNKYLPKAHKGSYWKQASIGKPGVARGSAPAIAVALKGTPPARPAHLGGGVQIAQAVTPPPVPEPLTVALKPAPAAPAREDEQIEVAAVTEIPTPPSRPEDLLAGTKPQQLGVIAINQQAPAPLRQTLEQANAFTPLDLLGNLINRNGPSTRSAPPTPPQGLIPPGSIDPQTTSAVQTPNTQAPKIWAVQIGATRDHDQADKLLASANQKFALLKDYRPTIQTVTRNGQSFYRARFVGFTGEAEAAMACDALKERDIKCLALPG</sequence>
<dbReference type="InterPro" id="IPR018044">
    <property type="entry name" value="Peptidase_S11"/>
</dbReference>
<evidence type="ECO:0000256" key="1">
    <source>
        <dbReference type="ARBA" id="ARBA00007164"/>
    </source>
</evidence>
<organism evidence="10 11">
    <name type="scientific">Maritalea porphyrae</name>
    <dbReference type="NCBI Taxonomy" id="880732"/>
    <lineage>
        <taxon>Bacteria</taxon>
        <taxon>Pseudomonadati</taxon>
        <taxon>Pseudomonadota</taxon>
        <taxon>Alphaproteobacteria</taxon>
        <taxon>Hyphomicrobiales</taxon>
        <taxon>Devosiaceae</taxon>
        <taxon>Maritalea</taxon>
    </lineage>
</organism>
<evidence type="ECO:0000256" key="6">
    <source>
        <dbReference type="ARBA" id="ARBA00023316"/>
    </source>
</evidence>
<evidence type="ECO:0000256" key="3">
    <source>
        <dbReference type="ARBA" id="ARBA00022801"/>
    </source>
</evidence>
<feature type="compositionally biased region" description="Polar residues" evidence="8">
    <location>
        <begin position="416"/>
        <end position="426"/>
    </location>
</feature>
<protein>
    <submittedName>
        <fullName evidence="10">D-alanyl-D-alanine carboxypeptidase</fullName>
    </submittedName>
</protein>
<dbReference type="InterPro" id="IPR001967">
    <property type="entry name" value="Peptidase_S11_N"/>
</dbReference>
<reference evidence="10" key="2">
    <citation type="submission" date="2023-01" db="EMBL/GenBank/DDBJ databases">
        <title>Draft genome sequence of Maritalea porphyrae strain NBRC 107169.</title>
        <authorList>
            <person name="Sun Q."/>
            <person name="Mori K."/>
        </authorList>
    </citation>
    <scope>NUCLEOTIDE SEQUENCE</scope>
    <source>
        <strain evidence="10">NBRC 107169</strain>
    </source>
</reference>
<dbReference type="RefSeq" id="WP_284365668.1">
    <property type="nucleotide sequence ID" value="NZ_BSNI01000002.1"/>
</dbReference>
<dbReference type="PANTHER" id="PTHR21581:SF6">
    <property type="entry name" value="TRAFFICKING PROTEIN PARTICLE COMPLEX SUBUNIT 12"/>
    <property type="match status" value="1"/>
</dbReference>
<evidence type="ECO:0000313" key="10">
    <source>
        <dbReference type="EMBL" id="GLQ18635.1"/>
    </source>
</evidence>
<evidence type="ECO:0000313" key="11">
    <source>
        <dbReference type="Proteomes" id="UP001161405"/>
    </source>
</evidence>
<accession>A0ABQ5UWA8</accession>
<dbReference type="SUPFAM" id="SSF56601">
    <property type="entry name" value="beta-lactamase/transpeptidase-like"/>
    <property type="match status" value="1"/>
</dbReference>
<dbReference type="PANTHER" id="PTHR21581">
    <property type="entry name" value="D-ALANYL-D-ALANINE CARBOXYPEPTIDASE"/>
    <property type="match status" value="1"/>
</dbReference>
<feature type="compositionally biased region" description="Polar residues" evidence="8">
    <location>
        <begin position="441"/>
        <end position="453"/>
    </location>
</feature>
<dbReference type="PROSITE" id="PS51724">
    <property type="entry name" value="SPOR"/>
    <property type="match status" value="1"/>
</dbReference>
<keyword evidence="4" id="KW-0133">Cell shape</keyword>
<evidence type="ECO:0000256" key="7">
    <source>
        <dbReference type="RuleBase" id="RU004016"/>
    </source>
</evidence>
<dbReference type="EMBL" id="BSNI01000002">
    <property type="protein sequence ID" value="GLQ18635.1"/>
    <property type="molecule type" value="Genomic_DNA"/>
</dbReference>
<keyword evidence="6" id="KW-0961">Cell wall biogenesis/degradation</keyword>